<comment type="caution">
    <text evidence="2">The sequence shown here is derived from an EMBL/GenBank/DDBJ whole genome shotgun (WGS) entry which is preliminary data.</text>
</comment>
<keyword evidence="3" id="KW-1185">Reference proteome</keyword>
<accession>A0A5D3AM63</accession>
<gene>
    <name evidence="2" type="ORF">B9479_008124</name>
</gene>
<organism evidence="2 3">
    <name type="scientific">Cryptococcus floricola</name>
    <dbReference type="NCBI Taxonomy" id="2591691"/>
    <lineage>
        <taxon>Eukaryota</taxon>
        <taxon>Fungi</taxon>
        <taxon>Dikarya</taxon>
        <taxon>Basidiomycota</taxon>
        <taxon>Agaricomycotina</taxon>
        <taxon>Tremellomycetes</taxon>
        <taxon>Tremellales</taxon>
        <taxon>Cryptococcaceae</taxon>
        <taxon>Cryptococcus</taxon>
    </lineage>
</organism>
<evidence type="ECO:0000256" key="1">
    <source>
        <dbReference type="SAM" id="MobiDB-lite"/>
    </source>
</evidence>
<feature type="compositionally biased region" description="Low complexity" evidence="1">
    <location>
        <begin position="1"/>
        <end position="12"/>
    </location>
</feature>
<feature type="compositionally biased region" description="Polar residues" evidence="1">
    <location>
        <begin position="27"/>
        <end position="39"/>
    </location>
</feature>
<dbReference type="Proteomes" id="UP000322245">
    <property type="component" value="Unassembled WGS sequence"/>
</dbReference>
<proteinExistence type="predicted"/>
<name>A0A5D3AM63_9TREE</name>
<feature type="region of interest" description="Disordered" evidence="1">
    <location>
        <begin position="1"/>
        <end position="74"/>
    </location>
</feature>
<evidence type="ECO:0000313" key="2">
    <source>
        <dbReference type="EMBL" id="TYJ51311.1"/>
    </source>
</evidence>
<dbReference type="EMBL" id="NIDF01000278">
    <property type="protein sequence ID" value="TYJ51311.1"/>
    <property type="molecule type" value="Genomic_DNA"/>
</dbReference>
<evidence type="ECO:0000313" key="3">
    <source>
        <dbReference type="Proteomes" id="UP000322245"/>
    </source>
</evidence>
<sequence length="74" mass="7871">MRHPFTSSSPSTLHPPPYPYSLPCAKRQNSLHNHQQGTAMTDGPFAGQRPGPCVKKVQGSPSRVALHGGGTADH</sequence>
<dbReference type="AlphaFoldDB" id="A0A5D3AM63"/>
<protein>
    <submittedName>
        <fullName evidence="2">Uncharacterized protein</fullName>
    </submittedName>
</protein>
<reference evidence="2 3" key="1">
    <citation type="submission" date="2017-05" db="EMBL/GenBank/DDBJ databases">
        <title>The Genome Sequence of Tsuchiyaea wingfieldii DSM 27421.</title>
        <authorList>
            <person name="Cuomo C."/>
            <person name="Passer A."/>
            <person name="Billmyre B."/>
            <person name="Heitman J."/>
        </authorList>
    </citation>
    <scope>NUCLEOTIDE SEQUENCE [LARGE SCALE GENOMIC DNA]</scope>
    <source>
        <strain evidence="2 3">DSM 27421</strain>
    </source>
</reference>